<dbReference type="GO" id="GO:0035082">
    <property type="term" value="P:axoneme assembly"/>
    <property type="evidence" value="ECO:0007669"/>
    <property type="project" value="TreeGrafter"/>
</dbReference>
<feature type="region of interest" description="Disordered" evidence="6">
    <location>
        <begin position="427"/>
        <end position="476"/>
    </location>
</feature>
<dbReference type="PANTHER" id="PTHR45973">
    <property type="entry name" value="PROTEIN PHOSPHATASE 1 REGULATORY SUBUNIT SDS22-RELATED"/>
    <property type="match status" value="1"/>
</dbReference>
<dbReference type="OrthoDB" id="1904536at2759"/>
<feature type="region of interest" description="Disordered" evidence="6">
    <location>
        <begin position="731"/>
        <end position="772"/>
    </location>
</feature>
<feature type="region of interest" description="Disordered" evidence="6">
    <location>
        <begin position="564"/>
        <end position="698"/>
    </location>
</feature>
<keyword evidence="3" id="KW-0433">Leucine-rich repeat</keyword>
<evidence type="ECO:0000256" key="4">
    <source>
        <dbReference type="ARBA" id="ARBA00022737"/>
    </source>
</evidence>
<proteinExistence type="inferred from homology"/>
<organism evidence="7 8">
    <name type="scientific">Psylliodes chrysocephalus</name>
    <dbReference type="NCBI Taxonomy" id="3402493"/>
    <lineage>
        <taxon>Eukaryota</taxon>
        <taxon>Metazoa</taxon>
        <taxon>Ecdysozoa</taxon>
        <taxon>Arthropoda</taxon>
        <taxon>Hexapoda</taxon>
        <taxon>Insecta</taxon>
        <taxon>Pterygota</taxon>
        <taxon>Neoptera</taxon>
        <taxon>Endopterygota</taxon>
        <taxon>Coleoptera</taxon>
        <taxon>Polyphaga</taxon>
        <taxon>Cucujiformia</taxon>
        <taxon>Chrysomeloidea</taxon>
        <taxon>Chrysomelidae</taxon>
        <taxon>Galerucinae</taxon>
        <taxon>Alticini</taxon>
        <taxon>Psylliodes</taxon>
    </lineage>
</organism>
<evidence type="ECO:0000313" key="8">
    <source>
        <dbReference type="Proteomes" id="UP001153636"/>
    </source>
</evidence>
<comment type="similarity">
    <text evidence="2">Belongs to the DNAAF1 family.</text>
</comment>
<evidence type="ECO:0000313" key="7">
    <source>
        <dbReference type="EMBL" id="CAH1114982.1"/>
    </source>
</evidence>
<dbReference type="Proteomes" id="UP001153636">
    <property type="component" value="Chromosome 9"/>
</dbReference>
<evidence type="ECO:0008006" key="9">
    <source>
        <dbReference type="Google" id="ProtNLM"/>
    </source>
</evidence>
<feature type="compositionally biased region" description="Acidic residues" evidence="6">
    <location>
        <begin position="610"/>
        <end position="626"/>
    </location>
</feature>
<keyword evidence="8" id="KW-1185">Reference proteome</keyword>
<dbReference type="SMART" id="SM00365">
    <property type="entry name" value="LRR_SD22"/>
    <property type="match status" value="4"/>
</dbReference>
<dbReference type="Gene3D" id="3.80.10.10">
    <property type="entry name" value="Ribonuclease Inhibitor"/>
    <property type="match status" value="2"/>
</dbReference>
<dbReference type="SUPFAM" id="SSF52075">
    <property type="entry name" value="Outer arm dynein light chain 1"/>
    <property type="match status" value="1"/>
</dbReference>
<evidence type="ECO:0000256" key="5">
    <source>
        <dbReference type="ARBA" id="ARBA00023273"/>
    </source>
</evidence>
<dbReference type="FunFam" id="3.80.10.10:FF:000166">
    <property type="entry name" value="Dynein assembly factor 1, axonemal"/>
    <property type="match status" value="1"/>
</dbReference>
<feature type="compositionally biased region" description="Basic and acidic residues" evidence="6">
    <location>
        <begin position="564"/>
        <end position="576"/>
    </location>
</feature>
<feature type="compositionally biased region" description="Acidic residues" evidence="6">
    <location>
        <begin position="368"/>
        <end position="386"/>
    </location>
</feature>
<feature type="compositionally biased region" description="Basic and acidic residues" evidence="6">
    <location>
        <begin position="357"/>
        <end position="367"/>
    </location>
</feature>
<dbReference type="GO" id="GO:0070840">
    <property type="term" value="F:dynein complex binding"/>
    <property type="evidence" value="ECO:0007669"/>
    <property type="project" value="TreeGrafter"/>
</dbReference>
<evidence type="ECO:0000256" key="1">
    <source>
        <dbReference type="ARBA" id="ARBA00004316"/>
    </source>
</evidence>
<feature type="compositionally biased region" description="Basic and acidic residues" evidence="6">
    <location>
        <begin position="627"/>
        <end position="664"/>
    </location>
</feature>
<feature type="compositionally biased region" description="Basic and acidic residues" evidence="6">
    <location>
        <begin position="731"/>
        <end position="740"/>
    </location>
</feature>
<sequence>MSVITDITPKIDEKPRKYGNAVLDELCRGPRMTKEFIKQHCKQHKLYQTPYLNDVLYLHFKGFSYIENLEEYTGLKCLWLENNGLKEISGLNNQKELRSLFLHYNLIKKIENLEYCPILDTLNISYNQVQKIENLSCIKPLHTLNMAHNFVEKLEDFEHLTELLELSVLDLSNNHIDDVLIVEVLARMPGLRVLNLMGNPVIRKVPAYRKTLILACKNLQYLDDRPVFPRDRACAEAWERGGVTEEAAERQRWINAEQQRIMDSVNALISLRDRHIEERRRQQQQCDSGHGTSVGDSESEAESLHEMIQINRRHRREAEAPSEEHREEENTQEERQEVEENVDELEPSTSEANIQEARPRSRSRSDESSEESEDDDSASTSSDEEDNFMKDRQLANPREYENYRERIFDFSTKTFKSRYLVEEYDGPLIKPSTSGIEPTEPETTNKSTEEESALTETTNSDEQTSLQTEGDKQDTGFKKMVGAMAKMVGIDYEESKPTEDIPSSADIKDDFVMIENAEEINNEETDNTYTNIGEKATQHSIKLVTHNLSSQTAITFDELINHHEESKKKEKIKKDEEEQEEITSISTSNRVGPNMHLATMLLEEIRQEAGDSDDDTDEEETDEIDEERERSIQKVVEEYKAKQSLKLTEDIESSKDVKEYQKDYEENEDEKPSNLSENLNLEQPKDYEENKDERPLKLNEDLNLEELKDYVENEAKQSFNLTDYLNLEKPKHTEEHKDKQALNVIEDNNHEEDTEMNEGVKEEREDYETSDEEIAANDVKIHQISVGNVEEGSKEKSDYDIREEQLQLVRNLMEKSKNRLSPPTENTEIVNNKEQISEESEHLQYVSLVNSKATEDIEKLDKTNINEINEAKNENTLLENTENVVKQDHIPDKNYDVVKERNNENIVFRDEDKGDKLIENRKQFVNEIGEAKDATEDLAVTEDAKQVVESEKEAKMEPHTDYIVIEDTKQVVESNGELKMTHKDHAVIEDAKIVVESVEEAKITVTEETKEVIESDGEDKMVHKDRALIIEDAKQVKESDIAHTGPAVTEDIENIDQTAEPPETKESDYDQIVVDDEDGDLHYQDALDTLDDDGSSKAALSSDNDRATLTDDRKFEQTAGNNIMTKSKLKTSDGDVLDPIPSTSKVSNLSRAEIQEILRTEIAKLTKDASIQDIIGENVKVKKSKAAFEDSDSESDDSYERLENIFYEELDKSEITKAKPLLEQGDVDNIIHDVVSKEELKKILMSKPQEDTDEDRSYREILEWDMKAPISNSSILSEIVTDQRVEERSELLEMLKRSEEYKNRDTDREFDVSPPEDIVQDGDVIMYASKVSQSINTIQRPTVLKMSKKDQSTGTDDPCVGEYPGYSLDNLEPGNSKTVCTNISHIRAEMAEFSKQFDEFKAKYNQPKKALIKDFNEAVEKEMTVIGKMMKARELFIDEKHRRAQVVEDRPIRKLEDIQISEFKRHYQDFGIDFSDEETDDDFVNESELEVHEVETYEKEKEVAEIKDIDDENDEEDEFEDCQSVNEKELEDYFKNVDIKVETDSNSCVEIDEEFKKSIETIVDDESDTVAKDTDEIKGTASRETIDEFKDHGDEKGEMAEETEDAESLAVVSKRVVCSLEMQLAKEMD</sequence>
<reference evidence="7" key="1">
    <citation type="submission" date="2022-01" db="EMBL/GenBank/DDBJ databases">
        <authorList>
            <person name="King R."/>
        </authorList>
    </citation>
    <scope>NUCLEOTIDE SEQUENCE</scope>
</reference>
<feature type="compositionally biased region" description="Polar residues" evidence="6">
    <location>
        <begin position="431"/>
        <end position="446"/>
    </location>
</feature>
<feature type="compositionally biased region" description="Polar residues" evidence="6">
    <location>
        <begin position="286"/>
        <end position="296"/>
    </location>
</feature>
<feature type="region of interest" description="Disordered" evidence="6">
    <location>
        <begin position="278"/>
        <end position="400"/>
    </location>
</feature>
<dbReference type="Pfam" id="PF14580">
    <property type="entry name" value="LRR_9"/>
    <property type="match status" value="1"/>
</dbReference>
<keyword evidence="5" id="KW-0966">Cell projection</keyword>
<feature type="region of interest" description="Disordered" evidence="6">
    <location>
        <begin position="1037"/>
        <end position="1067"/>
    </location>
</feature>
<evidence type="ECO:0000256" key="2">
    <source>
        <dbReference type="ARBA" id="ARBA00006453"/>
    </source>
</evidence>
<name>A0A9P0GKZ9_9CUCU</name>
<protein>
    <recommendedName>
        <fullName evidence="9">Dynein assembly factor 1, axonemal homolog</fullName>
    </recommendedName>
</protein>
<evidence type="ECO:0000256" key="6">
    <source>
        <dbReference type="SAM" id="MobiDB-lite"/>
    </source>
</evidence>
<feature type="compositionally biased region" description="Basic and acidic residues" evidence="6">
    <location>
        <begin position="683"/>
        <end position="698"/>
    </location>
</feature>
<keyword evidence="4" id="KW-0677">Repeat</keyword>
<accession>A0A9P0GKZ9</accession>
<feature type="compositionally biased region" description="Basic and acidic residues" evidence="6">
    <location>
        <begin position="316"/>
        <end position="335"/>
    </location>
</feature>
<dbReference type="EMBL" id="OV651821">
    <property type="protein sequence ID" value="CAH1114982.1"/>
    <property type="molecule type" value="Genomic_DNA"/>
</dbReference>
<dbReference type="PANTHER" id="PTHR45973:SF9">
    <property type="entry name" value="LEUCINE-RICH REPEAT-CONTAINING PROTEIN 46"/>
    <property type="match status" value="1"/>
</dbReference>
<gene>
    <name evidence="7" type="ORF">PSYICH_LOCUS15537</name>
</gene>
<dbReference type="InterPro" id="IPR050576">
    <property type="entry name" value="Cilia_flagella_integrity"/>
</dbReference>
<evidence type="ECO:0000256" key="3">
    <source>
        <dbReference type="ARBA" id="ARBA00022614"/>
    </source>
</evidence>
<feature type="compositionally biased region" description="Acidic residues" evidence="6">
    <location>
        <begin position="336"/>
        <end position="346"/>
    </location>
</feature>
<feature type="compositionally biased region" description="Basic and acidic residues" evidence="6">
    <location>
        <begin position="387"/>
        <end position="400"/>
    </location>
</feature>
<dbReference type="InterPro" id="IPR032675">
    <property type="entry name" value="LRR_dom_sf"/>
</dbReference>
<dbReference type="GO" id="GO:0005930">
    <property type="term" value="C:axoneme"/>
    <property type="evidence" value="ECO:0007669"/>
    <property type="project" value="TreeGrafter"/>
</dbReference>
<comment type="subcellular location">
    <subcellularLocation>
        <location evidence="1">Cell projection</location>
    </subcellularLocation>
</comment>